<proteinExistence type="predicted"/>
<dbReference type="Proteomes" id="UP000092445">
    <property type="component" value="Unassembled WGS sequence"/>
</dbReference>
<keyword evidence="1" id="KW-1133">Transmembrane helix</keyword>
<organism evidence="2 3">
    <name type="scientific">Glossina pallidipes</name>
    <name type="common">Tsetse fly</name>
    <dbReference type="NCBI Taxonomy" id="7398"/>
    <lineage>
        <taxon>Eukaryota</taxon>
        <taxon>Metazoa</taxon>
        <taxon>Ecdysozoa</taxon>
        <taxon>Arthropoda</taxon>
        <taxon>Hexapoda</taxon>
        <taxon>Insecta</taxon>
        <taxon>Pterygota</taxon>
        <taxon>Neoptera</taxon>
        <taxon>Endopterygota</taxon>
        <taxon>Diptera</taxon>
        <taxon>Brachycera</taxon>
        <taxon>Muscomorpha</taxon>
        <taxon>Hippoboscoidea</taxon>
        <taxon>Glossinidae</taxon>
        <taxon>Glossina</taxon>
    </lineage>
</organism>
<dbReference type="EnsemblMetazoa" id="GPAI016613-RA">
    <property type="protein sequence ID" value="GPAI016613-PA"/>
    <property type="gene ID" value="GPAI016613"/>
</dbReference>
<name>A0A1A9ZJC5_GLOPL</name>
<keyword evidence="3" id="KW-1185">Reference proteome</keyword>
<protein>
    <submittedName>
        <fullName evidence="2">Uncharacterized protein</fullName>
    </submittedName>
</protein>
<evidence type="ECO:0000313" key="3">
    <source>
        <dbReference type="Proteomes" id="UP000092445"/>
    </source>
</evidence>
<feature type="transmembrane region" description="Helical" evidence="1">
    <location>
        <begin position="184"/>
        <end position="203"/>
    </location>
</feature>
<accession>A0A1A9ZJC5</accession>
<reference evidence="3" key="1">
    <citation type="submission" date="2014-03" db="EMBL/GenBank/DDBJ databases">
        <authorList>
            <person name="Aksoy S."/>
            <person name="Warren W."/>
            <person name="Wilson R.K."/>
        </authorList>
    </citation>
    <scope>NUCLEOTIDE SEQUENCE [LARGE SCALE GENOMIC DNA]</scope>
    <source>
        <strain evidence="3">IAEA</strain>
    </source>
</reference>
<dbReference type="AlphaFoldDB" id="A0A1A9ZJC5"/>
<keyword evidence="1" id="KW-0812">Transmembrane</keyword>
<keyword evidence="1" id="KW-0472">Membrane</keyword>
<evidence type="ECO:0000313" key="2">
    <source>
        <dbReference type="EnsemblMetazoa" id="GPAI016613-PA"/>
    </source>
</evidence>
<evidence type="ECO:0000256" key="1">
    <source>
        <dbReference type="SAM" id="Phobius"/>
    </source>
</evidence>
<sequence length="320" mass="36463">MYSYAVAEASSTSQIDQPPATALIGLARHYSRTIVVRRAACRRSNGTSAILYATPGTRSTSAGLTPGWRCTTCFGLRFPFVRKELSQTDFTASSLHGNRLWLESSSEMGERVDELSFTPGKLSSWNSSISFSDDIQIQSPSFLTPYTSKLMDGSSDQHFKLILYKYKCDFLHSNTVCVEMIVRLYEIIFALTFLSAFKLFLFFHTEFRMLCVTAASSVRDFLLYNLRTVRRSIFPEKFFKSLIDQTSVAFLRNYQSYLFNTKLLGFLQNQELMTRIRISSLVTTSGKYVWLQTVQFFITSVKTVETQWFPFSPVPPVPIA</sequence>
<reference evidence="2" key="2">
    <citation type="submission" date="2020-05" db="UniProtKB">
        <authorList>
            <consortium name="EnsemblMetazoa"/>
        </authorList>
    </citation>
    <scope>IDENTIFICATION</scope>
    <source>
        <strain evidence="2">IAEA</strain>
    </source>
</reference>
<dbReference type="VEuPathDB" id="VectorBase:GPAI016613"/>